<evidence type="ECO:0000256" key="5">
    <source>
        <dbReference type="SAM" id="Coils"/>
    </source>
</evidence>
<dbReference type="PROSITE" id="PS51194">
    <property type="entry name" value="HELICASE_CTER"/>
    <property type="match status" value="1"/>
</dbReference>
<dbReference type="SUPFAM" id="SSF52540">
    <property type="entry name" value="P-loop containing nucleoside triphosphate hydrolases"/>
    <property type="match status" value="2"/>
</dbReference>
<keyword evidence="5" id="KW-0175">Coiled coil</keyword>
<dbReference type="InterPro" id="IPR027417">
    <property type="entry name" value="P-loop_NTPase"/>
</dbReference>
<evidence type="ECO:0000256" key="1">
    <source>
        <dbReference type="ARBA" id="ARBA00022771"/>
    </source>
</evidence>
<dbReference type="InterPro" id="IPR014001">
    <property type="entry name" value="Helicase_ATP-bd"/>
</dbReference>
<dbReference type="EMBL" id="OU895878">
    <property type="protein sequence ID" value="CAG9806003.1"/>
    <property type="molecule type" value="Genomic_DNA"/>
</dbReference>
<dbReference type="GO" id="GO:0005524">
    <property type="term" value="F:ATP binding"/>
    <property type="evidence" value="ECO:0007669"/>
    <property type="project" value="InterPro"/>
</dbReference>
<keyword evidence="1 4" id="KW-0863">Zinc-finger</keyword>
<evidence type="ECO:0000313" key="8">
    <source>
        <dbReference type="EMBL" id="CAG9806003.1"/>
    </source>
</evidence>
<dbReference type="PROSITE" id="PS50089">
    <property type="entry name" value="ZF_RING_2"/>
    <property type="match status" value="1"/>
</dbReference>
<keyword evidence="1 4" id="KW-0479">Metal-binding</keyword>
<dbReference type="SMART" id="SM00487">
    <property type="entry name" value="DEXDc"/>
    <property type="match status" value="1"/>
</dbReference>
<reference evidence="8" key="2">
    <citation type="submission" date="2022-10" db="EMBL/GenBank/DDBJ databases">
        <authorList>
            <consortium name="ENA_rothamsted_submissions"/>
            <consortium name="culmorum"/>
            <person name="King R."/>
        </authorList>
    </citation>
    <scope>NUCLEOTIDE SEQUENCE</scope>
</reference>
<organism evidence="8 9">
    <name type="scientific">Chironomus riparius</name>
    <dbReference type="NCBI Taxonomy" id="315576"/>
    <lineage>
        <taxon>Eukaryota</taxon>
        <taxon>Metazoa</taxon>
        <taxon>Ecdysozoa</taxon>
        <taxon>Arthropoda</taxon>
        <taxon>Hexapoda</taxon>
        <taxon>Insecta</taxon>
        <taxon>Pterygota</taxon>
        <taxon>Neoptera</taxon>
        <taxon>Endopterygota</taxon>
        <taxon>Diptera</taxon>
        <taxon>Nematocera</taxon>
        <taxon>Chironomoidea</taxon>
        <taxon>Chironomidae</taxon>
        <taxon>Chironominae</taxon>
        <taxon>Chironomus</taxon>
    </lineage>
</organism>
<dbReference type="GO" id="GO:0000209">
    <property type="term" value="P:protein polyubiquitination"/>
    <property type="evidence" value="ECO:0007669"/>
    <property type="project" value="TreeGrafter"/>
</dbReference>
<dbReference type="CDD" id="cd15489">
    <property type="entry name" value="PHD_SF"/>
    <property type="match status" value="1"/>
</dbReference>
<dbReference type="Pfam" id="PF21325">
    <property type="entry name" value="SHPRH_helical-1st"/>
    <property type="match status" value="1"/>
</dbReference>
<dbReference type="InterPro" id="IPR052583">
    <property type="entry name" value="ATP-helicase/E3_Ub-Ligase"/>
</dbReference>
<evidence type="ECO:0000256" key="2">
    <source>
        <dbReference type="ARBA" id="ARBA00022801"/>
    </source>
</evidence>
<keyword evidence="3" id="KW-0862">Zinc</keyword>
<dbReference type="Pfam" id="PF00271">
    <property type="entry name" value="Helicase_C"/>
    <property type="match status" value="1"/>
</dbReference>
<dbReference type="GO" id="GO:0008270">
    <property type="term" value="F:zinc ion binding"/>
    <property type="evidence" value="ECO:0007669"/>
    <property type="project" value="UniProtKB-KW"/>
</dbReference>
<dbReference type="GO" id="GO:0006974">
    <property type="term" value="P:DNA damage response"/>
    <property type="evidence" value="ECO:0007669"/>
    <property type="project" value="TreeGrafter"/>
</dbReference>
<accession>A0A9N9WUN3</accession>
<evidence type="ECO:0008006" key="10">
    <source>
        <dbReference type="Google" id="ProtNLM"/>
    </source>
</evidence>
<feature type="domain" description="Helicase C-terminal" evidence="7">
    <location>
        <begin position="1128"/>
        <end position="1281"/>
    </location>
</feature>
<dbReference type="InterPro" id="IPR048686">
    <property type="entry name" value="SHPRH_helical_1st"/>
</dbReference>
<dbReference type="PANTHER" id="PTHR45865:SF1">
    <property type="entry name" value="E3 UBIQUITIN-PROTEIN LIGASE SHPRH"/>
    <property type="match status" value="1"/>
</dbReference>
<dbReference type="InterPro" id="IPR000330">
    <property type="entry name" value="SNF2_N"/>
</dbReference>
<dbReference type="InterPro" id="IPR013083">
    <property type="entry name" value="Znf_RING/FYVE/PHD"/>
</dbReference>
<dbReference type="InterPro" id="IPR049730">
    <property type="entry name" value="SNF2/RAD54-like_C"/>
</dbReference>
<name>A0A9N9WUN3_9DIPT</name>
<dbReference type="Gene3D" id="3.40.50.300">
    <property type="entry name" value="P-loop containing nucleotide triphosphate hydrolases"/>
    <property type="match status" value="1"/>
</dbReference>
<evidence type="ECO:0000259" key="7">
    <source>
        <dbReference type="PROSITE" id="PS51194"/>
    </source>
</evidence>
<sequence length="1296" mass="152676">MMENLICTVGKKTDDIRDESTFKYNNDLYEKLMIWQDFEQLIAIDKSSGFYLQPLSINNIPYLVLCYKETRLREKLTNALLNQRKFVIGSFFEVDEEFQQDTSILDIESDEKEFLTIDNFYDKLKEAHASDDLSSFPGVQHPMLKSTTILRPYQVRGVKWMLKRELQTEYVPTNFIKMKSKFNAQQKYFYNKYTQEFYRHNPEQNLAFPKGGMLCDEMGLGKTLEMITLILMNTTKRGKKRHFEEDMTEEVLERLKPTKKHKVKCVCHSDKKKSMSNMIICKNCFNAQHITCVFQRNITEDDKCNYLCPHCWKSSEKIIQSSTTIVITPLSIKNQWTSEFKRHIADKNFKVLSYNGISNGWISPDELATYDCVVTDFNTLSKELYFTETIDRQLRGAKKFEYPPSPLIHVNWWRVILDEAQMVENKNTRPSQMVKQLPAVNRWCSTGTPIEKGAVHYLYGLIYFLDLHPYDNSEVFNKLWLDYKNGYPKRLIEMLSKVMWRTCKKDVEHEIQIPEQKEIIHYVEMSDLQKCFYQQVHISTKPEFLRHVQNFLMRNSREIDPFTNERRIDHSLMDRKIYELDNTTLKSLMEPLRKIRQDCTIANLFSNTNDQTRVKQTLRAEQLHEHLVSKASIECKSALRTICSSLNGMAAIKIAEMKYDDAMSYYGQVFRFARDYTGVVSVDSMLQIHSYHNMIEAKLLSSNSTDFPEKEEYTREMGKMEWKYISNYYDKVETLNKELDEIKVSLVSATREYSDRNGFWWRDIVESQRTSEEEMRFYEMLNTELMSSAGSQITGAIRSTYGIQLVITEWMDKFERFTNEIMKRFKSLSYIIKNLRPSYELSDEVNEKILNLTQAALYCHLNLEESDDDGPRKISEPKDPRNMCEMCKLKKKLDEYECTLFNKTLVDQNVEGTWNPRAEERLLNAILTYARRHRFDEENIEMGKNFFKYLKALKDRYKLLAQLWVETNYTICAFDEIRMCKMRMQVVESTEELTDEDVKYRLKITRHQTQEQLQIFKSQMQEAEILFTRLHGRIKYLEHLKEKNDNVECPICTNQATERYYVTICGHVICAQCFIILTKDKRRSFMKINCPVCRTSQEIANIYAVTCSDAPSTSGVKITGSYSPKIDEIIRCILKLKEDEPDVKILIFSHWDSILSAIIYGLKENSITYRSSFGSNFNKQIDEFKDYNQGVTCMMLNLKFGGKGLNLTEATHVFLVEPILNADEEMQAVGRIHRIGQTRSTFVHKFITKNTIEAFIFDKIIQEKDYWIHKQFTIRDLEDVFSVQYDGSQNNPVSLY</sequence>
<gene>
    <name evidence="8" type="ORF">CHIRRI_LOCUS8868</name>
</gene>
<dbReference type="Proteomes" id="UP001153620">
    <property type="component" value="Chromosome 2"/>
</dbReference>
<evidence type="ECO:0000256" key="3">
    <source>
        <dbReference type="ARBA" id="ARBA00022833"/>
    </source>
</evidence>
<keyword evidence="9" id="KW-1185">Reference proteome</keyword>
<protein>
    <recommendedName>
        <fullName evidence="10">E3 ubiquitin-protein ligase SHPRH</fullName>
    </recommendedName>
</protein>
<reference evidence="8" key="1">
    <citation type="submission" date="2022-01" db="EMBL/GenBank/DDBJ databases">
        <authorList>
            <person name="King R."/>
        </authorList>
    </citation>
    <scope>NUCLEOTIDE SEQUENCE</scope>
</reference>
<dbReference type="Gene3D" id="3.40.50.10810">
    <property type="entry name" value="Tandem AAA-ATPase domain"/>
    <property type="match status" value="2"/>
</dbReference>
<evidence type="ECO:0000313" key="9">
    <source>
        <dbReference type="Proteomes" id="UP001153620"/>
    </source>
</evidence>
<feature type="coiled-coil region" evidence="5">
    <location>
        <begin position="725"/>
        <end position="752"/>
    </location>
</feature>
<dbReference type="InterPro" id="IPR011011">
    <property type="entry name" value="Znf_FYVE_PHD"/>
</dbReference>
<evidence type="ECO:0000256" key="4">
    <source>
        <dbReference type="PROSITE-ProRule" id="PRU00175"/>
    </source>
</evidence>
<keyword evidence="2" id="KW-0378">Hydrolase</keyword>
<dbReference type="InterPro" id="IPR038718">
    <property type="entry name" value="SNF2-like_sf"/>
</dbReference>
<dbReference type="GO" id="GO:0061630">
    <property type="term" value="F:ubiquitin protein ligase activity"/>
    <property type="evidence" value="ECO:0007669"/>
    <property type="project" value="TreeGrafter"/>
</dbReference>
<proteinExistence type="predicted"/>
<evidence type="ECO:0000259" key="6">
    <source>
        <dbReference type="PROSITE" id="PS50089"/>
    </source>
</evidence>
<dbReference type="InterPro" id="IPR001650">
    <property type="entry name" value="Helicase_C-like"/>
</dbReference>
<dbReference type="SUPFAM" id="SSF57903">
    <property type="entry name" value="FYVE/PHD zinc finger"/>
    <property type="match status" value="1"/>
</dbReference>
<dbReference type="SUPFAM" id="SSF57850">
    <property type="entry name" value="RING/U-box"/>
    <property type="match status" value="1"/>
</dbReference>
<dbReference type="SMART" id="SM00490">
    <property type="entry name" value="HELICc"/>
    <property type="match status" value="1"/>
</dbReference>
<dbReference type="Gene3D" id="3.30.40.10">
    <property type="entry name" value="Zinc/RING finger domain, C3HC4 (zinc finger)"/>
    <property type="match status" value="2"/>
</dbReference>
<dbReference type="Pfam" id="PF00176">
    <property type="entry name" value="SNF2-rel_dom"/>
    <property type="match status" value="1"/>
</dbReference>
<feature type="domain" description="RING-type" evidence="6">
    <location>
        <begin position="1049"/>
        <end position="1094"/>
    </location>
</feature>
<dbReference type="InterPro" id="IPR001841">
    <property type="entry name" value="Znf_RING"/>
</dbReference>
<dbReference type="GO" id="GO:0005634">
    <property type="term" value="C:nucleus"/>
    <property type="evidence" value="ECO:0007669"/>
    <property type="project" value="TreeGrafter"/>
</dbReference>
<dbReference type="OrthoDB" id="423559at2759"/>
<dbReference type="PANTHER" id="PTHR45865">
    <property type="entry name" value="E3 UBIQUITIN-PROTEIN LIGASE SHPRH FAMILY MEMBER"/>
    <property type="match status" value="1"/>
</dbReference>
<dbReference type="GO" id="GO:0016787">
    <property type="term" value="F:hydrolase activity"/>
    <property type="evidence" value="ECO:0007669"/>
    <property type="project" value="UniProtKB-KW"/>
</dbReference>
<dbReference type="CDD" id="cd18793">
    <property type="entry name" value="SF2_C_SNF"/>
    <property type="match status" value="1"/>
</dbReference>